<accession>A0A811UJP9</accession>
<comment type="caution">
    <text evidence="1">The sequence shown here is derived from an EMBL/GenBank/DDBJ whole genome shotgun (WGS) entry which is preliminary data.</text>
</comment>
<name>A0A811UJP9_CERCA</name>
<sequence length="104" mass="11894">HQHQHQHQHYHHITSVSSTNTASSVSSFAVLQLQKAINFTTPHDLLDTELKADLNINTYLDANDARFWEKLRSAMPHKRGEARRAGMVETSGRVYVMEQVERNG</sequence>
<dbReference type="Proteomes" id="UP000606786">
    <property type="component" value="Unassembled WGS sequence"/>
</dbReference>
<protein>
    <submittedName>
        <fullName evidence="1">(Mediterranean fruit fly) hypothetical protein</fullName>
    </submittedName>
</protein>
<organism evidence="1 2">
    <name type="scientific">Ceratitis capitata</name>
    <name type="common">Mediterranean fruit fly</name>
    <name type="synonym">Tephritis capitata</name>
    <dbReference type="NCBI Taxonomy" id="7213"/>
    <lineage>
        <taxon>Eukaryota</taxon>
        <taxon>Metazoa</taxon>
        <taxon>Ecdysozoa</taxon>
        <taxon>Arthropoda</taxon>
        <taxon>Hexapoda</taxon>
        <taxon>Insecta</taxon>
        <taxon>Pterygota</taxon>
        <taxon>Neoptera</taxon>
        <taxon>Endopterygota</taxon>
        <taxon>Diptera</taxon>
        <taxon>Brachycera</taxon>
        <taxon>Muscomorpha</taxon>
        <taxon>Tephritoidea</taxon>
        <taxon>Tephritidae</taxon>
        <taxon>Ceratitis</taxon>
        <taxon>Ceratitis</taxon>
    </lineage>
</organism>
<dbReference type="AlphaFoldDB" id="A0A811UJP9"/>
<keyword evidence="2" id="KW-1185">Reference proteome</keyword>
<dbReference type="EMBL" id="CAJHJT010000012">
    <property type="protein sequence ID" value="CAD6998991.1"/>
    <property type="molecule type" value="Genomic_DNA"/>
</dbReference>
<proteinExistence type="predicted"/>
<evidence type="ECO:0000313" key="2">
    <source>
        <dbReference type="Proteomes" id="UP000606786"/>
    </source>
</evidence>
<reference evidence="1" key="1">
    <citation type="submission" date="2020-11" db="EMBL/GenBank/DDBJ databases">
        <authorList>
            <person name="Whitehead M."/>
        </authorList>
    </citation>
    <scope>NUCLEOTIDE SEQUENCE</scope>
    <source>
        <strain evidence="1">EGII</strain>
    </source>
</reference>
<evidence type="ECO:0000313" key="1">
    <source>
        <dbReference type="EMBL" id="CAD6998991.1"/>
    </source>
</evidence>
<dbReference type="OrthoDB" id="1421090at2759"/>
<feature type="non-terminal residue" evidence="1">
    <location>
        <position position="104"/>
    </location>
</feature>
<gene>
    <name evidence="1" type="ORF">CCAP1982_LOCUS7538</name>
</gene>